<reference evidence="18 19" key="1">
    <citation type="submission" date="2019-01" db="EMBL/GenBank/DDBJ databases">
        <title>The genome sequence of Lactobacillus crispatus L49.</title>
        <authorList>
            <person name="Zhong J."/>
            <person name="Zhang J."/>
        </authorList>
    </citation>
    <scope>NUCLEOTIDE SEQUENCE [LARGE SCALE GENOMIC DNA]</scope>
    <source>
        <strain evidence="18 19">L49</strain>
    </source>
</reference>
<evidence type="ECO:0000256" key="14">
    <source>
        <dbReference type="SAM" id="MobiDB-lite"/>
    </source>
</evidence>
<dbReference type="NCBIfam" id="TIGR00877">
    <property type="entry name" value="purD"/>
    <property type="match status" value="1"/>
</dbReference>
<feature type="domain" description="ATP-grasp" evidence="15">
    <location>
        <begin position="240"/>
        <end position="441"/>
    </location>
</feature>
<dbReference type="InterPro" id="IPR016185">
    <property type="entry name" value="PreATP-grasp_dom_sf"/>
</dbReference>
<evidence type="ECO:0000313" key="16">
    <source>
        <dbReference type="EMBL" id="MDT9610207.1"/>
    </source>
</evidence>
<organism evidence="16 20">
    <name type="scientific">Lactobacillus crispatus</name>
    <dbReference type="NCBI Taxonomy" id="47770"/>
    <lineage>
        <taxon>Bacteria</taxon>
        <taxon>Bacillati</taxon>
        <taxon>Bacillota</taxon>
        <taxon>Bacilli</taxon>
        <taxon>Lactobacillales</taxon>
        <taxon>Lactobacillaceae</taxon>
        <taxon>Lactobacillus</taxon>
    </lineage>
</organism>
<evidence type="ECO:0000256" key="9">
    <source>
        <dbReference type="ARBA" id="ARBA00023211"/>
    </source>
</evidence>
<dbReference type="InterPro" id="IPR020559">
    <property type="entry name" value="PRibGlycinamide_synth_CS"/>
</dbReference>
<dbReference type="InterPro" id="IPR037123">
    <property type="entry name" value="PRibGlycinamide_synth_C_sf"/>
</dbReference>
<evidence type="ECO:0000256" key="6">
    <source>
        <dbReference type="ARBA" id="ARBA00022741"/>
    </source>
</evidence>
<dbReference type="Proteomes" id="UP001253287">
    <property type="component" value="Unassembled WGS sequence"/>
</dbReference>
<dbReference type="InterPro" id="IPR008254">
    <property type="entry name" value="Flavodoxin/NO_synth"/>
</dbReference>
<evidence type="ECO:0000256" key="4">
    <source>
        <dbReference type="ARBA" id="ARBA00013255"/>
    </source>
</evidence>
<evidence type="ECO:0000313" key="17">
    <source>
        <dbReference type="EMBL" id="MES5148598.1"/>
    </source>
</evidence>
<dbReference type="PANTHER" id="PTHR43472:SF1">
    <property type="entry name" value="PHOSPHORIBOSYLAMINE--GLYCINE LIGASE, CHLOROPLASTIC"/>
    <property type="match status" value="1"/>
</dbReference>
<gene>
    <name evidence="16" type="primary">purD</name>
    <name evidence="17" type="ORF">ABVC42_01340</name>
    <name evidence="18" type="ORF">ERD32_08555</name>
    <name evidence="16" type="ORF">RON39_08795</name>
</gene>
<feature type="region of interest" description="Disordered" evidence="14">
    <location>
        <begin position="342"/>
        <end position="362"/>
    </location>
</feature>
<dbReference type="Gene3D" id="3.30.1490.20">
    <property type="entry name" value="ATP-grasp fold, A domain"/>
    <property type="match status" value="1"/>
</dbReference>
<comment type="caution">
    <text evidence="16">The sequence shown here is derived from an EMBL/GenBank/DDBJ whole genome shotgun (WGS) entry which is preliminary data.</text>
</comment>
<dbReference type="GO" id="GO:0004637">
    <property type="term" value="F:phosphoribosylamine-glycine ligase activity"/>
    <property type="evidence" value="ECO:0007669"/>
    <property type="project" value="UniProtKB-EC"/>
</dbReference>
<dbReference type="EC" id="6.3.4.13" evidence="4"/>
<reference evidence="16" key="2">
    <citation type="submission" date="2023-08" db="EMBL/GenBank/DDBJ databases">
        <title>Lactobacillus from the Female Urinary Tract.</title>
        <authorList>
            <person name="Stegman N."/>
            <person name="Jackson B."/>
            <person name="Steiling M."/>
            <person name="Sedano C."/>
            <person name="Wolfe A."/>
            <person name="Putonti C."/>
        </authorList>
    </citation>
    <scope>NUCLEOTIDE SEQUENCE</scope>
    <source>
        <strain evidence="16">UMB5661</strain>
    </source>
</reference>
<comment type="cofactor">
    <cofactor evidence="2">
        <name>Mg(2+)</name>
        <dbReference type="ChEBI" id="CHEBI:18420"/>
    </cofactor>
</comment>
<dbReference type="Proteomes" id="UP001434419">
    <property type="component" value="Unassembled WGS sequence"/>
</dbReference>
<dbReference type="GO" id="GO:0010181">
    <property type="term" value="F:FMN binding"/>
    <property type="evidence" value="ECO:0007669"/>
    <property type="project" value="InterPro"/>
</dbReference>
<dbReference type="InterPro" id="IPR020562">
    <property type="entry name" value="PRibGlycinamide_synth_N"/>
</dbReference>
<evidence type="ECO:0000313" key="19">
    <source>
        <dbReference type="Proteomes" id="UP000289808"/>
    </source>
</evidence>
<dbReference type="InterPro" id="IPR013815">
    <property type="entry name" value="ATP_grasp_subdomain_1"/>
</dbReference>
<accession>A0A135Z620</accession>
<protein>
    <recommendedName>
        <fullName evidence="4">phosphoribosylamine--glycine ligase</fullName>
        <ecNumber evidence="4">6.3.4.13</ecNumber>
    </recommendedName>
    <alternativeName>
        <fullName evidence="11">Glycinamide ribonucleotide synthetase</fullName>
    </alternativeName>
    <alternativeName>
        <fullName evidence="12">Phosphoribosylglycinamide synthetase</fullName>
    </alternativeName>
</protein>
<dbReference type="Gene3D" id="3.30.470.20">
    <property type="entry name" value="ATP-grasp fold, B domain"/>
    <property type="match status" value="1"/>
</dbReference>
<feature type="region of interest" description="Disordered" evidence="14">
    <location>
        <begin position="32"/>
        <end position="53"/>
    </location>
</feature>
<name>A0A135Z620_9LACO</name>
<dbReference type="Pfam" id="PF02843">
    <property type="entry name" value="GARS_C"/>
    <property type="match status" value="1"/>
</dbReference>
<dbReference type="Gene3D" id="3.90.600.10">
    <property type="entry name" value="Phosphoribosylglycinamide synthetase, C-terminal domain"/>
    <property type="match status" value="1"/>
</dbReference>
<dbReference type="SUPFAM" id="SSF52218">
    <property type="entry name" value="Flavoproteins"/>
    <property type="match status" value="1"/>
</dbReference>
<keyword evidence="9" id="KW-0464">Manganese</keyword>
<dbReference type="Proteomes" id="UP000289808">
    <property type="component" value="Unassembled WGS sequence"/>
</dbReference>
<evidence type="ECO:0000256" key="7">
    <source>
        <dbReference type="ARBA" id="ARBA00022755"/>
    </source>
</evidence>
<dbReference type="EMBL" id="SCLX01000055">
    <property type="protein sequence ID" value="RXF57121.1"/>
    <property type="molecule type" value="Genomic_DNA"/>
</dbReference>
<dbReference type="SMART" id="SM01209">
    <property type="entry name" value="GARS_A"/>
    <property type="match status" value="1"/>
</dbReference>
<evidence type="ECO:0000256" key="8">
    <source>
        <dbReference type="ARBA" id="ARBA00022840"/>
    </source>
</evidence>
<dbReference type="Pfam" id="PF01071">
    <property type="entry name" value="GARS_A"/>
    <property type="match status" value="1"/>
</dbReference>
<keyword evidence="21" id="KW-1185">Reference proteome</keyword>
<dbReference type="Pfam" id="PF02844">
    <property type="entry name" value="GARS_N"/>
    <property type="match status" value="1"/>
</dbReference>
<evidence type="ECO:0000259" key="15">
    <source>
        <dbReference type="PROSITE" id="PS50975"/>
    </source>
</evidence>
<dbReference type="InterPro" id="IPR029039">
    <property type="entry name" value="Flavoprotein-like_sf"/>
</dbReference>
<evidence type="ECO:0000256" key="12">
    <source>
        <dbReference type="ARBA" id="ARBA00042864"/>
    </source>
</evidence>
<comment type="cofactor">
    <cofactor evidence="1">
        <name>Mn(2+)</name>
        <dbReference type="ChEBI" id="CHEBI:29035"/>
    </cofactor>
</comment>
<evidence type="ECO:0000256" key="5">
    <source>
        <dbReference type="ARBA" id="ARBA00022598"/>
    </source>
</evidence>
<dbReference type="PROSITE" id="PS50975">
    <property type="entry name" value="ATP_GRASP"/>
    <property type="match status" value="1"/>
</dbReference>
<dbReference type="EMBL" id="JAVTXN010000052">
    <property type="protein sequence ID" value="MDT9610207.1"/>
    <property type="molecule type" value="Genomic_DNA"/>
</dbReference>
<keyword evidence="8 13" id="KW-0067">ATP-binding</keyword>
<evidence type="ECO:0000256" key="13">
    <source>
        <dbReference type="PROSITE-ProRule" id="PRU00409"/>
    </source>
</evidence>
<keyword evidence="6 13" id="KW-0547">Nucleotide-binding</keyword>
<evidence type="ECO:0000313" key="21">
    <source>
        <dbReference type="Proteomes" id="UP001434419"/>
    </source>
</evidence>
<keyword evidence="5 16" id="KW-0436">Ligase</keyword>
<evidence type="ECO:0000313" key="18">
    <source>
        <dbReference type="EMBL" id="RXF57121.1"/>
    </source>
</evidence>
<dbReference type="PROSITE" id="PS00184">
    <property type="entry name" value="GARS"/>
    <property type="match status" value="1"/>
</dbReference>
<evidence type="ECO:0000256" key="1">
    <source>
        <dbReference type="ARBA" id="ARBA00001936"/>
    </source>
</evidence>
<dbReference type="SUPFAM" id="SSF56059">
    <property type="entry name" value="Glutathione synthetase ATP-binding domain-like"/>
    <property type="match status" value="1"/>
</dbReference>
<dbReference type="InterPro" id="IPR011054">
    <property type="entry name" value="Rudment_hybrid_motif"/>
</dbReference>
<reference evidence="17" key="3">
    <citation type="submission" date="2024-06" db="EMBL/GenBank/DDBJ databases">
        <title>Vaginal Lactobacillus fatty acid response mechanisms reveal a metabolite-targeted strategy for bacterial vaginosis treatment.</title>
        <authorList>
            <person name="Zhu M."/>
            <person name="Blainey P.C."/>
            <person name="Bloom S.M."/>
            <person name="Kwon D.S."/>
        </authorList>
    </citation>
    <scope>NUCLEOTIDE SEQUENCE</scope>
    <source>
        <strain evidence="17">194_F1_1</strain>
    </source>
</reference>
<dbReference type="RefSeq" id="WP_005718138.1">
    <property type="nucleotide sequence ID" value="NZ_CP058996.1"/>
</dbReference>
<dbReference type="SMART" id="SM01210">
    <property type="entry name" value="GARS_C"/>
    <property type="match status" value="1"/>
</dbReference>
<dbReference type="STRING" id="47770.GCA_001567095_01528"/>
<dbReference type="PANTHER" id="PTHR43472">
    <property type="entry name" value="PHOSPHORIBOSYLAMINE--GLYCINE LIGASE"/>
    <property type="match status" value="1"/>
</dbReference>
<dbReference type="EMBL" id="JBETVU010000012">
    <property type="protein sequence ID" value="MES5148598.1"/>
    <property type="molecule type" value="Genomic_DNA"/>
</dbReference>
<comment type="pathway">
    <text evidence="3">Purine metabolism; IMP biosynthesis via de novo pathway; N(1)-(5-phospho-D-ribosyl)glycinamide from 5-phospho-alpha-D-ribose 1-diphosphate: step 2/2.</text>
</comment>
<evidence type="ECO:0000256" key="10">
    <source>
        <dbReference type="ARBA" id="ARBA00038345"/>
    </source>
</evidence>
<dbReference type="GO" id="GO:0006189">
    <property type="term" value="P:'de novo' IMP biosynthetic process"/>
    <property type="evidence" value="ECO:0007669"/>
    <property type="project" value="UniProtKB-UniPathway"/>
</dbReference>
<evidence type="ECO:0000256" key="11">
    <source>
        <dbReference type="ARBA" id="ARBA00042242"/>
    </source>
</evidence>
<dbReference type="GO" id="GO:0005524">
    <property type="term" value="F:ATP binding"/>
    <property type="evidence" value="ECO:0007669"/>
    <property type="project" value="UniProtKB-UniRule"/>
</dbReference>
<dbReference type="GO" id="GO:0009113">
    <property type="term" value="P:purine nucleobase biosynthetic process"/>
    <property type="evidence" value="ECO:0007669"/>
    <property type="project" value="InterPro"/>
</dbReference>
<evidence type="ECO:0000256" key="3">
    <source>
        <dbReference type="ARBA" id="ARBA00005174"/>
    </source>
</evidence>
<dbReference type="AlphaFoldDB" id="A0A135Z620"/>
<keyword evidence="7" id="KW-0658">Purine biosynthesis</keyword>
<dbReference type="Pfam" id="PF12682">
    <property type="entry name" value="Flavodoxin_4"/>
    <property type="match status" value="1"/>
</dbReference>
<proteinExistence type="inferred from homology"/>
<dbReference type="SUPFAM" id="SSF52440">
    <property type="entry name" value="PreATP-grasp domain"/>
    <property type="match status" value="1"/>
</dbReference>
<dbReference type="SUPFAM" id="SSF51246">
    <property type="entry name" value="Rudiment single hybrid motif"/>
    <property type="match status" value="1"/>
</dbReference>
<sequence>MFGRTYSDLGPVVGQINGEDIRANQLERRGYDWENGYGTPSDGQDTNRDGQPVRKLTKDAKSIIIFWSCSGSTKLLASKVACETGADILEITLRNPYPANYRKTLNRANCERIQNDSSELEMQLPDLSQYDTIYLGYQTWTMTLSQPMKAFLLEYGGEFSNKEIAPFLSEGGYGSGDSTELIREFIARDGGKNKKVDWTFVGPENVLCAGITDKFEKAGQKIFGPNQRTAQLEGSKDYALRFMNKYDVPTARHETFTSAETCIAGLKDFAYPVVIKEDGLAGGKGVTIAKNQDVAEETIREMFACGQTAVVLEECLVGPEYSMFVAVSEDQFTILPMAQDHKRVGDGDKGPNTGGMGSYSPLPQLKKEDRQRMIDEIVKPTMNGLVQGDYHYCGVLYIGLMMTENGPKVIEYNVRLGDPETQVVLPRIKNDFAMVIDAAVNHEKLPEIEENDNSILGVVVCSKGYPAHPAPNVKIGKLPEGTNTYIDYANVKGELDNLIGDGGRLFMVISEADNLVQAQDNVYSYLSKLDLPDCFYRHDIGNRALRD</sequence>
<dbReference type="InterPro" id="IPR020561">
    <property type="entry name" value="PRibGlycinamid_synth_ATP-grasp"/>
</dbReference>
<comment type="similarity">
    <text evidence="10">Belongs to the GARS family.</text>
</comment>
<dbReference type="Gene3D" id="3.40.50.360">
    <property type="match status" value="1"/>
</dbReference>
<dbReference type="UniPathway" id="UPA00074">
    <property type="reaction ID" value="UER00125"/>
</dbReference>
<dbReference type="InterPro" id="IPR011761">
    <property type="entry name" value="ATP-grasp"/>
</dbReference>
<dbReference type="GO" id="GO:0046872">
    <property type="term" value="F:metal ion binding"/>
    <property type="evidence" value="ECO:0007669"/>
    <property type="project" value="InterPro"/>
</dbReference>
<evidence type="ECO:0000313" key="20">
    <source>
        <dbReference type="Proteomes" id="UP001253287"/>
    </source>
</evidence>
<dbReference type="InterPro" id="IPR000115">
    <property type="entry name" value="PRibGlycinamide_synth"/>
</dbReference>
<dbReference type="GO" id="GO:0016651">
    <property type="term" value="F:oxidoreductase activity, acting on NAD(P)H"/>
    <property type="evidence" value="ECO:0007669"/>
    <property type="project" value="UniProtKB-ARBA"/>
</dbReference>
<evidence type="ECO:0000256" key="2">
    <source>
        <dbReference type="ARBA" id="ARBA00001946"/>
    </source>
</evidence>
<dbReference type="InterPro" id="IPR020560">
    <property type="entry name" value="PRibGlycinamide_synth_C-dom"/>
</dbReference>